<reference evidence="2" key="1">
    <citation type="submission" date="2016-11" db="UniProtKB">
        <authorList>
            <consortium name="WormBaseParasite"/>
        </authorList>
    </citation>
    <scope>IDENTIFICATION</scope>
</reference>
<dbReference type="WBParaSite" id="Hba_19524">
    <property type="protein sequence ID" value="Hba_19524"/>
    <property type="gene ID" value="Hba_19524"/>
</dbReference>
<name>A0A1I7XQA1_HETBA</name>
<dbReference type="AlphaFoldDB" id="A0A1I7XQA1"/>
<proteinExistence type="predicted"/>
<protein>
    <submittedName>
        <fullName evidence="2">PINc domain-containing protein</fullName>
    </submittedName>
</protein>
<dbReference type="Proteomes" id="UP000095283">
    <property type="component" value="Unplaced"/>
</dbReference>
<keyword evidence="1" id="KW-1185">Reference proteome</keyword>
<accession>A0A1I7XQA1</accession>
<sequence>MTVHLCTPKSLTMALARRETIYVGNYLRENANMTPKQAQHTLLKRARSNLHCVTDDKDLLLLDYANMIVVRNKMLWMSYFTH</sequence>
<evidence type="ECO:0000313" key="1">
    <source>
        <dbReference type="Proteomes" id="UP000095283"/>
    </source>
</evidence>
<evidence type="ECO:0000313" key="2">
    <source>
        <dbReference type="WBParaSite" id="Hba_19524"/>
    </source>
</evidence>
<organism evidence="1 2">
    <name type="scientific">Heterorhabditis bacteriophora</name>
    <name type="common">Entomopathogenic nematode worm</name>
    <dbReference type="NCBI Taxonomy" id="37862"/>
    <lineage>
        <taxon>Eukaryota</taxon>
        <taxon>Metazoa</taxon>
        <taxon>Ecdysozoa</taxon>
        <taxon>Nematoda</taxon>
        <taxon>Chromadorea</taxon>
        <taxon>Rhabditida</taxon>
        <taxon>Rhabditina</taxon>
        <taxon>Rhabditomorpha</taxon>
        <taxon>Strongyloidea</taxon>
        <taxon>Heterorhabditidae</taxon>
        <taxon>Heterorhabditis</taxon>
    </lineage>
</organism>